<dbReference type="GO" id="GO:0005737">
    <property type="term" value="C:cytoplasm"/>
    <property type="evidence" value="ECO:0007669"/>
    <property type="project" value="UniProtKB-SubCell"/>
</dbReference>
<comment type="similarity">
    <text evidence="3 8">Belongs to the Deltex family.</text>
</comment>
<sequence>MAEAALISGDERYPILISVLSPIPNLKNTVLCRGLVIYFQSKGESGGGQCDVTATENPQLYRAVFINKEDKENVLKRKEHTFHFKGSELRLSVQEDGRQEINSSSSQKSEENMEAKAYSKMGYEPLGEREIFPKAIAFLDPAFSELLKKKNFPSVEVRESPKGELEITGSFSAIQQVHDYMKEQIMGHKDTNSLPYNAENQPPAQGEDTACMSPALYQYFRAIFPDVVDKIKGQYKVEMRDHCTTPENTVIHFFSTSPDSSIEKAKQCFIEAIQRITTDWSQITVELEKNMSASDIERRVRENCSKTQTILDGDKITLRGPKRELSEAKRLLDSPAPQRFVQISSHNMIRDLRLDGSHWDLLKELKYNQIKEIEDKYNVMITEKRNNGDKHVQITFTTTNGPPDLSPHACQIFLTLLHKTFSNIIQREIKMKPGFQETKLSSLQTEMRNNHIEIVTNWHNGSLTLIGSLGNIHTAEKILHKWQNGGATGAEGGEDEAMDTSDSPSTEIRKKQEEDKCPVCLCEPHPKLVLKKCKHVICAGCWEQAMKHKPVCPVCNVIYGVVIGNQPEGRMSHSAANFKLPGHNCGTITLNYNFPNGVQGENHPNPGKPYSGTYRTAYLPDSKEGREVLQLLEKAFKQKLVFTIGESRTTGAENTVTWNDIHHKTNTVGGPQEFGYPDPDYLKRIREELKAKGIE</sequence>
<evidence type="ECO:0000256" key="7">
    <source>
        <dbReference type="ARBA" id="ARBA00022833"/>
    </source>
</evidence>
<evidence type="ECO:0000256" key="2">
    <source>
        <dbReference type="ARBA" id="ARBA00004906"/>
    </source>
</evidence>
<dbReference type="Xenbase" id="XB-GENE-22251725">
    <property type="gene designation" value="dtx3l.L"/>
</dbReference>
<gene>
    <name evidence="11 12" type="primary">dtx3l.L</name>
</gene>
<dbReference type="InterPro" id="IPR039396">
    <property type="entry name" value="Deltex_C"/>
</dbReference>
<name>A0A1L8EV76_XENLA</name>
<evidence type="ECO:0000256" key="5">
    <source>
        <dbReference type="ARBA" id="ARBA00022723"/>
    </source>
</evidence>
<dbReference type="PANTHER" id="PTHR12622">
    <property type="entry name" value="DELTEX-RELATED"/>
    <property type="match status" value="1"/>
</dbReference>
<evidence type="ECO:0000256" key="4">
    <source>
        <dbReference type="ARBA" id="ARBA00022679"/>
    </source>
</evidence>
<evidence type="ECO:0000313" key="10">
    <source>
        <dbReference type="Proteomes" id="UP000186698"/>
    </source>
</evidence>
<keyword evidence="10" id="KW-1185">Reference proteome</keyword>
<dbReference type="CDD" id="cd16712">
    <property type="entry name" value="RING-HC_DTX3L"/>
    <property type="match status" value="1"/>
</dbReference>
<dbReference type="Bgee" id="108701239">
    <property type="expression patterns" value="Expressed in spleen and 19 other cell types or tissues"/>
</dbReference>
<evidence type="ECO:0000256" key="1">
    <source>
        <dbReference type="ARBA" id="ARBA00000900"/>
    </source>
</evidence>
<reference evidence="11" key="1">
    <citation type="submission" date="2025-08" db="UniProtKB">
        <authorList>
            <consortium name="RefSeq"/>
        </authorList>
    </citation>
    <scope>IDENTIFICATION</scope>
    <source>
        <strain evidence="11">J_2021</strain>
        <tissue evidence="11">Erythrocytes</tissue>
    </source>
</reference>
<dbReference type="GeneID" id="108701239"/>
<dbReference type="InterPro" id="IPR042843">
    <property type="entry name" value="TX3L_RING-HC"/>
</dbReference>
<evidence type="ECO:0000256" key="3">
    <source>
        <dbReference type="ARBA" id="ARBA00009413"/>
    </source>
</evidence>
<dbReference type="SUPFAM" id="SSF57850">
    <property type="entry name" value="RING/U-box"/>
    <property type="match status" value="1"/>
</dbReference>
<comment type="catalytic activity">
    <reaction evidence="1 8">
        <text>S-ubiquitinyl-[E2 ubiquitin-conjugating enzyme]-L-cysteine + [acceptor protein]-L-lysine = [E2 ubiquitin-conjugating enzyme]-L-cysteine + N(6)-ubiquitinyl-[acceptor protein]-L-lysine.</text>
        <dbReference type="EC" id="2.3.2.27"/>
    </reaction>
</comment>
<keyword evidence="6 8" id="KW-0863">Zinc-finger</keyword>
<keyword evidence="7 8" id="KW-0862">Zinc</keyword>
<keyword evidence="4 8" id="KW-0808">Transferase</keyword>
<dbReference type="GO" id="GO:0005654">
    <property type="term" value="C:nucleoplasm"/>
    <property type="evidence" value="ECO:0000318"/>
    <property type="project" value="GO_Central"/>
</dbReference>
<dbReference type="OMA" id="IMANDCD"/>
<dbReference type="OrthoDB" id="527344at2759"/>
<dbReference type="GO" id="GO:0016567">
    <property type="term" value="P:protein ubiquitination"/>
    <property type="evidence" value="ECO:0000318"/>
    <property type="project" value="GO_Central"/>
</dbReference>
<evidence type="ECO:0000256" key="8">
    <source>
        <dbReference type="RuleBase" id="RU367105"/>
    </source>
</evidence>
<dbReference type="InterPro" id="IPR048409">
    <property type="entry name" value="DTX3L_KH-like"/>
</dbReference>
<dbReference type="AGR" id="Xenbase:XB-GENE-22251725"/>
<protein>
    <recommendedName>
        <fullName evidence="8">E3 ubiquitin-protein ligase</fullName>
        <ecNumber evidence="8">2.3.2.27</ecNumber>
    </recommendedName>
</protein>
<dbReference type="Gene3D" id="3.30.70.330">
    <property type="match status" value="1"/>
</dbReference>
<feature type="region of interest" description="Disordered" evidence="9">
    <location>
        <begin position="94"/>
        <end position="113"/>
    </location>
</feature>
<dbReference type="PaxDb" id="8355-A0A1L8EV76"/>
<dbReference type="CDD" id="cd09633">
    <property type="entry name" value="Deltex_C"/>
    <property type="match status" value="1"/>
</dbReference>
<proteinExistence type="inferred from homology"/>
<comment type="subcellular location">
    <subcellularLocation>
        <location evidence="8">Cytoplasm</location>
    </subcellularLocation>
</comment>
<dbReference type="Gene3D" id="3.30.390.130">
    <property type="match status" value="1"/>
</dbReference>
<dbReference type="CTD" id="108701239"/>
<dbReference type="InterPro" id="IPR012677">
    <property type="entry name" value="Nucleotide-bd_a/b_plait_sf"/>
</dbReference>
<dbReference type="Pfam" id="PF23222">
    <property type="entry name" value="RRM_PARP14_1"/>
    <property type="match status" value="1"/>
</dbReference>
<comment type="pathway">
    <text evidence="2 8">Protein modification; protein ubiquitination.</text>
</comment>
<keyword evidence="8" id="KW-0963">Cytoplasm</keyword>
<dbReference type="AlphaFoldDB" id="A0A1L8EV76"/>
<evidence type="ECO:0000256" key="9">
    <source>
        <dbReference type="SAM" id="MobiDB-lite"/>
    </source>
</evidence>
<dbReference type="Gene3D" id="3.30.40.10">
    <property type="entry name" value="Zinc/RING finger domain, C3HC4 (zinc finger)"/>
    <property type="match status" value="1"/>
</dbReference>
<dbReference type="InterPro" id="IPR039398">
    <property type="entry name" value="Deltex_fam"/>
</dbReference>
<dbReference type="EC" id="2.3.2.27" evidence="8"/>
<dbReference type="UniPathway" id="UPA00143"/>
<dbReference type="KEGG" id="xla:108701239"/>
<accession>A0A1L8EV76</accession>
<organism evidence="10 11">
    <name type="scientific">Xenopus laevis</name>
    <name type="common">African clawed frog</name>
    <dbReference type="NCBI Taxonomy" id="8355"/>
    <lineage>
        <taxon>Eukaryota</taxon>
        <taxon>Metazoa</taxon>
        <taxon>Chordata</taxon>
        <taxon>Craniata</taxon>
        <taxon>Vertebrata</taxon>
        <taxon>Euteleostomi</taxon>
        <taxon>Amphibia</taxon>
        <taxon>Batrachia</taxon>
        <taxon>Anura</taxon>
        <taxon>Pipoidea</taxon>
        <taxon>Pipidae</taxon>
        <taxon>Xenopodinae</taxon>
        <taxon>Xenopus</taxon>
        <taxon>Xenopus</taxon>
    </lineage>
</organism>
<dbReference type="InterPro" id="IPR057051">
    <property type="entry name" value="PARP14_RPM_1"/>
</dbReference>
<dbReference type="GO" id="GO:0061630">
    <property type="term" value="F:ubiquitin protein ligase activity"/>
    <property type="evidence" value="ECO:0000318"/>
    <property type="project" value="GO_Central"/>
</dbReference>
<dbReference type="STRING" id="8355.A0A1L8EV76"/>
<keyword evidence="5 8" id="KW-0479">Metal-binding</keyword>
<evidence type="ECO:0000313" key="12">
    <source>
        <dbReference type="Xenbase" id="XB-GENE-22251725"/>
    </source>
</evidence>
<dbReference type="InterPro" id="IPR039399">
    <property type="entry name" value="Deltex_C_sf"/>
</dbReference>
<dbReference type="Pfam" id="PF18102">
    <property type="entry name" value="DTC"/>
    <property type="match status" value="1"/>
</dbReference>
<evidence type="ECO:0000313" key="11">
    <source>
        <dbReference type="RefSeq" id="XP_018091087.1"/>
    </source>
</evidence>
<dbReference type="RefSeq" id="XP_018091087.1">
    <property type="nucleotide sequence ID" value="XM_018235598.2"/>
</dbReference>
<evidence type="ECO:0000256" key="6">
    <source>
        <dbReference type="ARBA" id="ARBA00022771"/>
    </source>
</evidence>
<dbReference type="Pfam" id="PF21718">
    <property type="entry name" value="KH_DTX3L"/>
    <property type="match status" value="2"/>
</dbReference>
<feature type="region of interest" description="Disordered" evidence="9">
    <location>
        <begin position="484"/>
        <end position="505"/>
    </location>
</feature>
<dbReference type="PROSITE" id="PS50089">
    <property type="entry name" value="ZF_RING_2"/>
    <property type="match status" value="1"/>
</dbReference>
<dbReference type="GO" id="GO:0007219">
    <property type="term" value="P:Notch signaling pathway"/>
    <property type="evidence" value="ECO:0000318"/>
    <property type="project" value="GO_Central"/>
</dbReference>
<dbReference type="Proteomes" id="UP000186698">
    <property type="component" value="Chromosome 9_10L"/>
</dbReference>
<dbReference type="InterPro" id="IPR013083">
    <property type="entry name" value="Znf_RING/FYVE/PHD"/>
</dbReference>
<dbReference type="InterPro" id="IPR001841">
    <property type="entry name" value="Znf_RING"/>
</dbReference>
<dbReference type="GO" id="GO:0008270">
    <property type="term" value="F:zinc ion binding"/>
    <property type="evidence" value="ECO:0007669"/>
    <property type="project" value="UniProtKB-KW"/>
</dbReference>